<evidence type="ECO:0000256" key="6">
    <source>
        <dbReference type="SAM" id="Phobius"/>
    </source>
</evidence>
<feature type="transmembrane region" description="Helical" evidence="6">
    <location>
        <begin position="352"/>
        <end position="371"/>
    </location>
</feature>
<feature type="transmembrane region" description="Helical" evidence="6">
    <location>
        <begin position="149"/>
        <end position="170"/>
    </location>
</feature>
<keyword evidence="3 6" id="KW-0812">Transmembrane</keyword>
<proteinExistence type="predicted"/>
<dbReference type="PANTHER" id="PTHR30250">
    <property type="entry name" value="PST FAMILY PREDICTED COLANIC ACID TRANSPORTER"/>
    <property type="match status" value="1"/>
</dbReference>
<feature type="transmembrane region" description="Helical" evidence="6">
    <location>
        <begin position="412"/>
        <end position="430"/>
    </location>
</feature>
<evidence type="ECO:0000256" key="2">
    <source>
        <dbReference type="ARBA" id="ARBA00022475"/>
    </source>
</evidence>
<dbReference type="Proteomes" id="UP000007519">
    <property type="component" value="Chromosome"/>
</dbReference>
<feature type="transmembrane region" description="Helical" evidence="6">
    <location>
        <begin position="442"/>
        <end position="464"/>
    </location>
</feature>
<feature type="transmembrane region" description="Helical" evidence="6">
    <location>
        <begin position="190"/>
        <end position="213"/>
    </location>
</feature>
<feature type="transmembrane region" description="Helical" evidence="6">
    <location>
        <begin position="383"/>
        <end position="406"/>
    </location>
</feature>
<dbReference type="RefSeq" id="WP_015694140.1">
    <property type="nucleotide sequence ID" value="NC_016940.1"/>
</dbReference>
<feature type="transmembrane region" description="Helical" evidence="6">
    <location>
        <begin position="470"/>
        <end position="488"/>
    </location>
</feature>
<dbReference type="GO" id="GO:0005886">
    <property type="term" value="C:plasma membrane"/>
    <property type="evidence" value="ECO:0007669"/>
    <property type="project" value="UniProtKB-SubCell"/>
</dbReference>
<dbReference type="HOGENOM" id="CLU_022017_7_2_10"/>
<reference evidence="7 8" key="1">
    <citation type="journal article" date="2012" name="Stand. Genomic Sci.">
        <title>Complete genome sequencing and analysis of Saprospira grandis str. Lewin, a predatory marine bacterium.</title>
        <authorList>
            <person name="Saw J.H."/>
            <person name="Yuryev A."/>
            <person name="Kanbe M."/>
            <person name="Hou S."/>
            <person name="Young A.G."/>
            <person name="Aizawa S."/>
            <person name="Alam M."/>
        </authorList>
    </citation>
    <scope>NUCLEOTIDE SEQUENCE [LARGE SCALE GENOMIC DNA]</scope>
    <source>
        <strain evidence="7 8">Lewin</strain>
    </source>
</reference>
<evidence type="ECO:0000313" key="8">
    <source>
        <dbReference type="Proteomes" id="UP000007519"/>
    </source>
</evidence>
<sequence length="503" mass="56761">MSVLKKLAGQTVIYGLSSILSRLLSFVILTPYLTYKFERVDFAIQTDLYVWAAFLLVLLTHRMETALFRFGAKAENRNQVFRTAAFSVLFHTSIILGSLALLGPSLAHWLAYPEFTHYVYLMLGIIGFDALMALPFARLRLAGKAIPFAALKILNLLIYLGALLFFLELGPSLAQSGSLGSAYWFDPNLGIGYLFVANLLANLICFLFLLPQYRFLLQKPKGQPYFDPQLWQKMMRYALPLIFAGFASMINELADRSLLKVLLPGTIEERLAQMGVYSAAYKLAVFMNLFTQAFNYAAEPFFFRQAAAKQDKAIYAQVARLFTLVGALAFVGLVCFMDLIQYFLGQDFREGIGVVPILLMANLFLGLYYNFAIWFKLSDRTQYGAYIAVLGAGITLTLNFLLIPILGYWASAWATLACYFAMSMTAYFLGQKHYPIPYPLQSIFFYIFAALGSVCLFWGLQAYVLPIGPIQYIFSALCCLLFLGLVFLKDRRWLLSIFRPKSA</sequence>
<dbReference type="EMBL" id="CP002831">
    <property type="protein sequence ID" value="AFC26555.1"/>
    <property type="molecule type" value="Genomic_DNA"/>
</dbReference>
<keyword evidence="2" id="KW-1003">Cell membrane</keyword>
<organism evidence="7 8">
    <name type="scientific">Saprospira grandis (strain Lewin)</name>
    <dbReference type="NCBI Taxonomy" id="984262"/>
    <lineage>
        <taxon>Bacteria</taxon>
        <taxon>Pseudomonadati</taxon>
        <taxon>Bacteroidota</taxon>
        <taxon>Saprospiria</taxon>
        <taxon>Saprospirales</taxon>
        <taxon>Saprospiraceae</taxon>
        <taxon>Saprospira</taxon>
    </lineage>
</organism>
<evidence type="ECO:0000256" key="4">
    <source>
        <dbReference type="ARBA" id="ARBA00022989"/>
    </source>
</evidence>
<evidence type="ECO:0000313" key="7">
    <source>
        <dbReference type="EMBL" id="AFC26555.1"/>
    </source>
</evidence>
<protein>
    <submittedName>
        <fullName evidence="7">Polysaccharide biosynthesis protein</fullName>
    </submittedName>
</protein>
<dbReference type="InterPro" id="IPR050833">
    <property type="entry name" value="Poly_Biosynth_Transport"/>
</dbReference>
<feature type="transmembrane region" description="Helical" evidence="6">
    <location>
        <begin position="115"/>
        <end position="137"/>
    </location>
</feature>
<dbReference type="PANTHER" id="PTHR30250:SF11">
    <property type="entry name" value="O-ANTIGEN TRANSPORTER-RELATED"/>
    <property type="match status" value="1"/>
</dbReference>
<accession>H6L5Z5</accession>
<comment type="subcellular location">
    <subcellularLocation>
        <location evidence="1">Cell membrane</location>
        <topology evidence="1">Multi-pass membrane protein</topology>
    </subcellularLocation>
</comment>
<dbReference type="eggNOG" id="COG2244">
    <property type="taxonomic scope" value="Bacteria"/>
</dbReference>
<dbReference type="OrthoDB" id="9814608at2"/>
<evidence type="ECO:0000256" key="5">
    <source>
        <dbReference type="ARBA" id="ARBA00023136"/>
    </source>
</evidence>
<keyword evidence="8" id="KW-1185">Reference proteome</keyword>
<gene>
    <name evidence="7" type="ordered locus">SGRA_3839</name>
</gene>
<evidence type="ECO:0000256" key="1">
    <source>
        <dbReference type="ARBA" id="ARBA00004651"/>
    </source>
</evidence>
<keyword evidence="5 6" id="KW-0472">Membrane</keyword>
<dbReference type="AlphaFoldDB" id="H6L5Z5"/>
<keyword evidence="4 6" id="KW-1133">Transmembrane helix</keyword>
<dbReference type="KEGG" id="sgn:SGRA_3839"/>
<name>H6L5Z5_SAPGL</name>
<feature type="transmembrane region" description="Helical" evidence="6">
    <location>
        <begin position="318"/>
        <end position="340"/>
    </location>
</feature>
<evidence type="ECO:0000256" key="3">
    <source>
        <dbReference type="ARBA" id="ARBA00022692"/>
    </source>
</evidence>
<feature type="transmembrane region" description="Helical" evidence="6">
    <location>
        <begin position="80"/>
        <end position="103"/>
    </location>
</feature>
<feature type="transmembrane region" description="Helical" evidence="6">
    <location>
        <begin position="12"/>
        <end position="30"/>
    </location>
</feature>
<dbReference type="STRING" id="984262.SGRA_3839"/>